<keyword evidence="2" id="KW-0328">Glycosyltransferase</keyword>
<organism evidence="17 18">
    <name type="scientific">Vineibacter terrae</name>
    <dbReference type="NCBI Taxonomy" id="2586908"/>
    <lineage>
        <taxon>Bacteria</taxon>
        <taxon>Pseudomonadati</taxon>
        <taxon>Pseudomonadota</taxon>
        <taxon>Alphaproteobacteria</taxon>
        <taxon>Hyphomicrobiales</taxon>
        <taxon>Vineibacter</taxon>
    </lineage>
</organism>
<evidence type="ECO:0000313" key="18">
    <source>
        <dbReference type="Proteomes" id="UP000321638"/>
    </source>
</evidence>
<dbReference type="RefSeq" id="WP_147848832.1">
    <property type="nucleotide sequence ID" value="NZ_VDUZ01000024.1"/>
</dbReference>
<keyword evidence="17" id="KW-0132">Cell division</keyword>
<keyword evidence="4 16" id="KW-0812">Transmembrane</keyword>
<accession>A0A5C8PIC4</accession>
<dbReference type="GO" id="GO:0008955">
    <property type="term" value="F:peptidoglycan glycosyltransferase activity"/>
    <property type="evidence" value="ECO:0007669"/>
    <property type="project" value="UniProtKB-EC"/>
</dbReference>
<evidence type="ECO:0000256" key="12">
    <source>
        <dbReference type="ARBA" id="ARBA00041185"/>
    </source>
</evidence>
<dbReference type="GO" id="GO:0032153">
    <property type="term" value="C:cell division site"/>
    <property type="evidence" value="ECO:0007669"/>
    <property type="project" value="TreeGrafter"/>
</dbReference>
<dbReference type="GO" id="GO:0015648">
    <property type="term" value="F:lipid-linked peptidoglycan transporter activity"/>
    <property type="evidence" value="ECO:0007669"/>
    <property type="project" value="TreeGrafter"/>
</dbReference>
<feature type="transmembrane region" description="Helical" evidence="16">
    <location>
        <begin position="174"/>
        <end position="195"/>
    </location>
</feature>
<evidence type="ECO:0000256" key="5">
    <source>
        <dbReference type="ARBA" id="ARBA00022960"/>
    </source>
</evidence>
<dbReference type="InterPro" id="IPR001182">
    <property type="entry name" value="FtsW/RodA"/>
</dbReference>
<evidence type="ECO:0000256" key="16">
    <source>
        <dbReference type="SAM" id="Phobius"/>
    </source>
</evidence>
<dbReference type="EC" id="2.4.99.28" evidence="14"/>
<dbReference type="GO" id="GO:0051301">
    <property type="term" value="P:cell division"/>
    <property type="evidence" value="ECO:0007669"/>
    <property type="project" value="UniProtKB-KW"/>
</dbReference>
<evidence type="ECO:0000256" key="9">
    <source>
        <dbReference type="ARBA" id="ARBA00032370"/>
    </source>
</evidence>
<protein>
    <recommendedName>
        <fullName evidence="12">Probable peptidoglycan glycosyltransferase FtsW</fullName>
        <ecNumber evidence="14">2.4.99.28</ecNumber>
    </recommendedName>
    <alternativeName>
        <fullName evidence="13">Cell division protein FtsW</fullName>
    </alternativeName>
    <alternativeName>
        <fullName evidence="10">Cell wall polymerase</fullName>
    </alternativeName>
    <alternativeName>
        <fullName evidence="9">Peptidoglycan polymerase</fullName>
    </alternativeName>
</protein>
<evidence type="ECO:0000256" key="1">
    <source>
        <dbReference type="ARBA" id="ARBA00004141"/>
    </source>
</evidence>
<evidence type="ECO:0000256" key="7">
    <source>
        <dbReference type="ARBA" id="ARBA00022989"/>
    </source>
</evidence>
<reference evidence="17 18" key="1">
    <citation type="submission" date="2019-06" db="EMBL/GenBank/DDBJ databases">
        <title>New taxonomy in bacterial strain CC-CFT640, isolated from vineyard.</title>
        <authorList>
            <person name="Lin S.-Y."/>
            <person name="Tsai C.-F."/>
            <person name="Young C.-C."/>
        </authorList>
    </citation>
    <scope>NUCLEOTIDE SEQUENCE [LARGE SCALE GENOMIC DNA]</scope>
    <source>
        <strain evidence="17 18">CC-CFT640</strain>
    </source>
</reference>
<keyword evidence="18" id="KW-1185">Reference proteome</keyword>
<dbReference type="EMBL" id="VDUZ01000024">
    <property type="protein sequence ID" value="TXL73558.1"/>
    <property type="molecule type" value="Genomic_DNA"/>
</dbReference>
<evidence type="ECO:0000256" key="8">
    <source>
        <dbReference type="ARBA" id="ARBA00023136"/>
    </source>
</evidence>
<comment type="caution">
    <text evidence="17">The sequence shown here is derived from an EMBL/GenBank/DDBJ whole genome shotgun (WGS) entry which is preliminary data.</text>
</comment>
<evidence type="ECO:0000256" key="14">
    <source>
        <dbReference type="ARBA" id="ARBA00044770"/>
    </source>
</evidence>
<dbReference type="PANTHER" id="PTHR30474:SF2">
    <property type="entry name" value="PEPTIDOGLYCAN GLYCOSYLTRANSFERASE FTSW-RELATED"/>
    <property type="match status" value="1"/>
</dbReference>
<dbReference type="PANTHER" id="PTHR30474">
    <property type="entry name" value="CELL CYCLE PROTEIN"/>
    <property type="match status" value="1"/>
</dbReference>
<evidence type="ECO:0000256" key="15">
    <source>
        <dbReference type="ARBA" id="ARBA00049902"/>
    </source>
</evidence>
<dbReference type="AlphaFoldDB" id="A0A5C8PIC4"/>
<feature type="transmembrane region" description="Helical" evidence="16">
    <location>
        <begin position="61"/>
        <end position="79"/>
    </location>
</feature>
<keyword evidence="17" id="KW-0131">Cell cycle</keyword>
<keyword evidence="3" id="KW-0808">Transferase</keyword>
<feature type="transmembrane region" description="Helical" evidence="16">
    <location>
        <begin position="149"/>
        <end position="168"/>
    </location>
</feature>
<evidence type="ECO:0000256" key="2">
    <source>
        <dbReference type="ARBA" id="ARBA00022676"/>
    </source>
</evidence>
<comment type="catalytic activity">
    <reaction evidence="15">
        <text>[GlcNAc-(1-&gt;4)-Mur2Ac(oyl-L-Ala-gamma-D-Glu-L-Lys-D-Ala-D-Ala)](n)-di-trans,octa-cis-undecaprenyl diphosphate + beta-D-GlcNAc-(1-&gt;4)-Mur2Ac(oyl-L-Ala-gamma-D-Glu-L-Lys-D-Ala-D-Ala)-di-trans,octa-cis-undecaprenyl diphosphate = [GlcNAc-(1-&gt;4)-Mur2Ac(oyl-L-Ala-gamma-D-Glu-L-Lys-D-Ala-D-Ala)](n+1)-di-trans,octa-cis-undecaprenyl diphosphate + di-trans,octa-cis-undecaprenyl diphosphate + H(+)</text>
        <dbReference type="Rhea" id="RHEA:23708"/>
        <dbReference type="Rhea" id="RHEA-COMP:9602"/>
        <dbReference type="Rhea" id="RHEA-COMP:9603"/>
        <dbReference type="ChEBI" id="CHEBI:15378"/>
        <dbReference type="ChEBI" id="CHEBI:58405"/>
        <dbReference type="ChEBI" id="CHEBI:60033"/>
        <dbReference type="ChEBI" id="CHEBI:78435"/>
        <dbReference type="EC" id="2.4.99.28"/>
    </reaction>
</comment>
<dbReference type="Proteomes" id="UP000321638">
    <property type="component" value="Unassembled WGS sequence"/>
</dbReference>
<comment type="subcellular location">
    <subcellularLocation>
        <location evidence="1">Membrane</location>
        <topology evidence="1">Multi-pass membrane protein</topology>
    </subcellularLocation>
</comment>
<evidence type="ECO:0000256" key="10">
    <source>
        <dbReference type="ARBA" id="ARBA00033270"/>
    </source>
</evidence>
<feature type="transmembrane region" description="Helical" evidence="16">
    <location>
        <begin position="306"/>
        <end position="325"/>
    </location>
</feature>
<evidence type="ECO:0000313" key="17">
    <source>
        <dbReference type="EMBL" id="TXL73558.1"/>
    </source>
</evidence>
<keyword evidence="8 16" id="KW-0472">Membrane</keyword>
<feature type="transmembrane region" description="Helical" evidence="16">
    <location>
        <begin position="277"/>
        <end position="294"/>
    </location>
</feature>
<feature type="transmembrane region" description="Helical" evidence="16">
    <location>
        <begin position="85"/>
        <end position="104"/>
    </location>
</feature>
<name>A0A5C8PIC4_9HYPH</name>
<dbReference type="Pfam" id="PF01098">
    <property type="entry name" value="FTSW_RODA_SPOVE"/>
    <property type="match status" value="1"/>
</dbReference>
<sequence length="375" mass="39944">MITVPRNDNSVVGRWWWTVDRWSLGAVLLIMGVGVMLTMAASPPAAERIGADSFHFVRRQLLFLPVALAVMLAISLAPPRMVRRLSLVVFAVGLAALAATLVVGTEIKGARRWISLPGFGTVQPSEFVKPSLAVISAWLFAQKKLNPRFPGFLLSTVLFAAVLGMLLMQPDLGMSVVVTVVWAAQFFLAGLPIWLAVMGTGLAAAGLVGAFLTFSHVQARIERFINPDAGENYQVNTALEAFMNGGLFGRGPGEGTVKAQLPDAHTDFVMAVAGEEFGLIVCLIVLLLFAFITLRSMSRIANETSLFIMLAAAGLVIQFGLQAFINMASTVQLMPAKGMTLPFISYGGSSAVAMALAVGMMLALTRERAGLGEAS</sequence>
<evidence type="ECO:0000256" key="13">
    <source>
        <dbReference type="ARBA" id="ARBA00041418"/>
    </source>
</evidence>
<keyword evidence="6" id="KW-0573">Peptidoglycan synthesis</keyword>
<dbReference type="GO" id="GO:0005886">
    <property type="term" value="C:plasma membrane"/>
    <property type="evidence" value="ECO:0007669"/>
    <property type="project" value="TreeGrafter"/>
</dbReference>
<evidence type="ECO:0000256" key="11">
    <source>
        <dbReference type="ARBA" id="ARBA00038053"/>
    </source>
</evidence>
<proteinExistence type="inferred from homology"/>
<dbReference type="GO" id="GO:0008360">
    <property type="term" value="P:regulation of cell shape"/>
    <property type="evidence" value="ECO:0007669"/>
    <property type="project" value="UniProtKB-KW"/>
</dbReference>
<evidence type="ECO:0000256" key="3">
    <source>
        <dbReference type="ARBA" id="ARBA00022679"/>
    </source>
</evidence>
<gene>
    <name evidence="17" type="ORF">FHP25_20465</name>
</gene>
<dbReference type="OrthoDB" id="9768187at2"/>
<keyword evidence="5" id="KW-0133">Cell shape</keyword>
<evidence type="ECO:0000256" key="6">
    <source>
        <dbReference type="ARBA" id="ARBA00022984"/>
    </source>
</evidence>
<keyword evidence="7 16" id="KW-1133">Transmembrane helix</keyword>
<feature type="transmembrane region" description="Helical" evidence="16">
    <location>
        <begin position="22"/>
        <end position="41"/>
    </location>
</feature>
<dbReference type="GO" id="GO:0009252">
    <property type="term" value="P:peptidoglycan biosynthetic process"/>
    <property type="evidence" value="ECO:0007669"/>
    <property type="project" value="UniProtKB-KW"/>
</dbReference>
<feature type="transmembrane region" description="Helical" evidence="16">
    <location>
        <begin position="345"/>
        <end position="365"/>
    </location>
</feature>
<evidence type="ECO:0000256" key="4">
    <source>
        <dbReference type="ARBA" id="ARBA00022692"/>
    </source>
</evidence>
<comment type="similarity">
    <text evidence="11">Belongs to the SEDS family. FtsW subfamily.</text>
</comment>